<sequence length="135" mass="13350">MNEGSTDGAAGRRGARIAAGVAAVGLFVWATLTSLAGIFALAPEPGDPLTLVLSALLTAGLLALPAGIIVFAAARWRPGLTMLVTHGVFTLAVTAVFYVMVAPGLWGAVGMALSAAVLALGLAARGPARTALAAD</sequence>
<feature type="transmembrane region" description="Helical" evidence="1">
    <location>
        <begin position="48"/>
        <end position="73"/>
    </location>
</feature>
<evidence type="ECO:0000313" key="2">
    <source>
        <dbReference type="EMBL" id="UNK47815.1"/>
    </source>
</evidence>
<evidence type="ECO:0008006" key="4">
    <source>
        <dbReference type="Google" id="ProtNLM"/>
    </source>
</evidence>
<dbReference type="RefSeq" id="WP_241915514.1">
    <property type="nucleotide sequence ID" value="NZ_CP093327.1"/>
</dbReference>
<dbReference type="EMBL" id="CP093327">
    <property type="protein sequence ID" value="UNK47815.1"/>
    <property type="molecule type" value="Genomic_DNA"/>
</dbReference>
<protein>
    <recommendedName>
        <fullName evidence="4">Integral membrane protein</fullName>
    </recommendedName>
</protein>
<organism evidence="2 3">
    <name type="scientific">Arthrobacter sulfonylureivorans</name>
    <dbReference type="NCBI Taxonomy" id="2486855"/>
    <lineage>
        <taxon>Bacteria</taxon>
        <taxon>Bacillati</taxon>
        <taxon>Actinomycetota</taxon>
        <taxon>Actinomycetes</taxon>
        <taxon>Micrococcales</taxon>
        <taxon>Micrococcaceae</taxon>
        <taxon>Arthrobacter</taxon>
    </lineage>
</organism>
<geneLocation type="plasmid" evidence="2 3">
    <name>p1</name>
</geneLocation>
<name>A0ABY3WBR2_9MICC</name>
<keyword evidence="1" id="KW-0812">Transmembrane</keyword>
<keyword evidence="2" id="KW-0614">Plasmid</keyword>
<feature type="transmembrane region" description="Helical" evidence="1">
    <location>
        <begin position="105"/>
        <end position="124"/>
    </location>
</feature>
<dbReference type="Proteomes" id="UP000829069">
    <property type="component" value="Plasmid p1"/>
</dbReference>
<keyword evidence="1" id="KW-1133">Transmembrane helix</keyword>
<keyword evidence="1" id="KW-0472">Membrane</keyword>
<proteinExistence type="predicted"/>
<gene>
    <name evidence="2" type="ORF">MNQ99_18235</name>
</gene>
<evidence type="ECO:0000313" key="3">
    <source>
        <dbReference type="Proteomes" id="UP000829069"/>
    </source>
</evidence>
<reference evidence="2 3" key="1">
    <citation type="submission" date="2022-03" db="EMBL/GenBank/DDBJ databases">
        <title>Isotopic signatures of nitrous oxide derived from detoxification processes.</title>
        <authorList>
            <person name="Behrendt U."/>
            <person name="Buchen C."/>
            <person name="Well R."/>
            <person name="Ulrich A."/>
            <person name="Rohe L."/>
            <person name="Kolb S."/>
            <person name="Schloter M."/>
            <person name="Horn M.A."/>
            <person name="Augustin J."/>
        </authorList>
    </citation>
    <scope>NUCLEOTIDE SEQUENCE [LARGE SCALE GENOMIC DNA]</scope>
    <source>
        <strain evidence="2 3">S4-C24</strain>
        <plasmid evidence="2 3">p1</plasmid>
    </source>
</reference>
<accession>A0ABY3WBR2</accession>
<keyword evidence="3" id="KW-1185">Reference proteome</keyword>
<feature type="transmembrane region" description="Helical" evidence="1">
    <location>
        <begin position="80"/>
        <end position="99"/>
    </location>
</feature>
<feature type="transmembrane region" description="Helical" evidence="1">
    <location>
        <begin position="21"/>
        <end position="42"/>
    </location>
</feature>
<evidence type="ECO:0000256" key="1">
    <source>
        <dbReference type="SAM" id="Phobius"/>
    </source>
</evidence>